<feature type="domain" description="GGDEF" evidence="4">
    <location>
        <begin position="211"/>
        <end position="347"/>
    </location>
</feature>
<dbReference type="SMART" id="SM00267">
    <property type="entry name" value="GGDEF"/>
    <property type="match status" value="1"/>
</dbReference>
<reference evidence="5 6" key="1">
    <citation type="submission" date="2023-10" db="EMBL/GenBank/DDBJ databases">
        <title>Glaciecola aquimarina strain GGW-M5 nov., isolated from a coastal seawater.</title>
        <authorList>
            <person name="Bayburt H."/>
            <person name="Kim J.M."/>
            <person name="Choi B.J."/>
            <person name="Jeon C.O."/>
        </authorList>
    </citation>
    <scope>NUCLEOTIDE SEQUENCE [LARGE SCALE GENOMIC DNA]</scope>
    <source>
        <strain evidence="5 6">KCTC 32108</strain>
    </source>
</reference>
<dbReference type="EC" id="2.7.7.65" evidence="1"/>
<keyword evidence="5" id="KW-0548">Nucleotidyltransferase</keyword>
<keyword evidence="5" id="KW-0808">Transferase</keyword>
<dbReference type="CDD" id="cd01949">
    <property type="entry name" value="GGDEF"/>
    <property type="match status" value="1"/>
</dbReference>
<comment type="catalytic activity">
    <reaction evidence="2">
        <text>2 GTP = 3',3'-c-di-GMP + 2 diphosphate</text>
        <dbReference type="Rhea" id="RHEA:24898"/>
        <dbReference type="ChEBI" id="CHEBI:33019"/>
        <dbReference type="ChEBI" id="CHEBI:37565"/>
        <dbReference type="ChEBI" id="CHEBI:58805"/>
        <dbReference type="EC" id="2.7.7.65"/>
    </reaction>
</comment>
<feature type="transmembrane region" description="Helical" evidence="3">
    <location>
        <begin position="38"/>
        <end position="57"/>
    </location>
</feature>
<keyword evidence="3" id="KW-0472">Membrane</keyword>
<feature type="transmembrane region" description="Helical" evidence="3">
    <location>
        <begin position="12"/>
        <end position="32"/>
    </location>
</feature>
<dbReference type="Pfam" id="PF00990">
    <property type="entry name" value="GGDEF"/>
    <property type="match status" value="1"/>
</dbReference>
<dbReference type="PANTHER" id="PTHR45138:SF9">
    <property type="entry name" value="DIGUANYLATE CYCLASE DGCM-RELATED"/>
    <property type="match status" value="1"/>
</dbReference>
<evidence type="ECO:0000313" key="5">
    <source>
        <dbReference type="EMBL" id="MDU0353715.1"/>
    </source>
</evidence>
<dbReference type="Proteomes" id="UP001247805">
    <property type="component" value="Unassembled WGS sequence"/>
</dbReference>
<evidence type="ECO:0000259" key="4">
    <source>
        <dbReference type="PROSITE" id="PS50887"/>
    </source>
</evidence>
<feature type="transmembrane region" description="Helical" evidence="3">
    <location>
        <begin position="150"/>
        <end position="167"/>
    </location>
</feature>
<dbReference type="InterPro" id="IPR050469">
    <property type="entry name" value="Diguanylate_Cyclase"/>
</dbReference>
<keyword evidence="3" id="KW-1133">Transmembrane helix</keyword>
<dbReference type="InterPro" id="IPR043128">
    <property type="entry name" value="Rev_trsase/Diguanyl_cyclase"/>
</dbReference>
<dbReference type="SUPFAM" id="SSF55073">
    <property type="entry name" value="Nucleotide cyclase"/>
    <property type="match status" value="1"/>
</dbReference>
<dbReference type="RefSeq" id="WP_316025366.1">
    <property type="nucleotide sequence ID" value="NZ_JAWDIO010000002.1"/>
</dbReference>
<evidence type="ECO:0000256" key="3">
    <source>
        <dbReference type="SAM" id="Phobius"/>
    </source>
</evidence>
<dbReference type="Gene3D" id="3.30.70.270">
    <property type="match status" value="1"/>
</dbReference>
<gene>
    <name evidence="5" type="ORF">RS130_07080</name>
</gene>
<evidence type="ECO:0000313" key="6">
    <source>
        <dbReference type="Proteomes" id="UP001247805"/>
    </source>
</evidence>
<dbReference type="InterPro" id="IPR000160">
    <property type="entry name" value="GGDEF_dom"/>
</dbReference>
<accession>A0ABU3SUM1</accession>
<keyword evidence="6" id="KW-1185">Reference proteome</keyword>
<dbReference type="InterPro" id="IPR029787">
    <property type="entry name" value="Nucleotide_cyclase"/>
</dbReference>
<feature type="transmembrane region" description="Helical" evidence="3">
    <location>
        <begin position="69"/>
        <end position="92"/>
    </location>
</feature>
<name>A0ABU3SUM1_9ALTE</name>
<comment type="caution">
    <text evidence="5">The sequence shown here is derived from an EMBL/GenBank/DDBJ whole genome shotgun (WGS) entry which is preliminary data.</text>
</comment>
<evidence type="ECO:0000256" key="1">
    <source>
        <dbReference type="ARBA" id="ARBA00012528"/>
    </source>
</evidence>
<dbReference type="EMBL" id="JAWDIO010000002">
    <property type="protein sequence ID" value="MDU0353715.1"/>
    <property type="molecule type" value="Genomic_DNA"/>
</dbReference>
<dbReference type="PROSITE" id="PS50887">
    <property type="entry name" value="GGDEF"/>
    <property type="match status" value="1"/>
</dbReference>
<sequence>MNIEDPRPRLLKLSVLIMLMLTLLPTIFVPMFVAQSGYFTLLGSINVLMFSGLYLVVSTQQPKHWHRFLVLLLGLLALLPLIFISGGVNSQFAPLLPLLPVFIALLSSTRDAQFLCAFIVLFILGLLYFQDDFVDLTSEQVSINKSRARAIWLVLATLLGTAFGWAFNGTNKELRSELTKRAYQDELTGVKNRRNILEVLQSKIYNPDKNQTLAILMIDVDFFKKINDTYGHLFGDTCLQQVAACIADSIREESDHVSRYGGEEFLVILTGIKPQQALKIANSIRENIASLRVKTPQNEVLEMTATIGCHYTNFSQVNTVEELIHEADSALYQGKQTGRNKVVSSLEQIS</sequence>
<protein>
    <recommendedName>
        <fullName evidence="1">diguanylate cyclase</fullName>
        <ecNumber evidence="1">2.7.7.65</ecNumber>
    </recommendedName>
</protein>
<dbReference type="NCBIfam" id="TIGR00254">
    <property type="entry name" value="GGDEF"/>
    <property type="match status" value="1"/>
</dbReference>
<feature type="transmembrane region" description="Helical" evidence="3">
    <location>
        <begin position="112"/>
        <end position="129"/>
    </location>
</feature>
<dbReference type="GO" id="GO:0052621">
    <property type="term" value="F:diguanylate cyclase activity"/>
    <property type="evidence" value="ECO:0007669"/>
    <property type="project" value="UniProtKB-EC"/>
</dbReference>
<keyword evidence="3" id="KW-0812">Transmembrane</keyword>
<organism evidence="5 6">
    <name type="scientific">Paraglaciecola aquimarina</name>
    <dbReference type="NCBI Taxonomy" id="1235557"/>
    <lineage>
        <taxon>Bacteria</taxon>
        <taxon>Pseudomonadati</taxon>
        <taxon>Pseudomonadota</taxon>
        <taxon>Gammaproteobacteria</taxon>
        <taxon>Alteromonadales</taxon>
        <taxon>Alteromonadaceae</taxon>
        <taxon>Paraglaciecola</taxon>
    </lineage>
</organism>
<evidence type="ECO:0000256" key="2">
    <source>
        <dbReference type="ARBA" id="ARBA00034247"/>
    </source>
</evidence>
<proteinExistence type="predicted"/>
<dbReference type="PANTHER" id="PTHR45138">
    <property type="entry name" value="REGULATORY COMPONENTS OF SENSORY TRANSDUCTION SYSTEM"/>
    <property type="match status" value="1"/>
</dbReference>